<sequence length="83" mass="9813">MLPNNNIISILQNTLVNNEYTIKENLDLETLKLDLTNPNTLKLYKINQDLQNINKHVDFLIYKLVCLFNFLLSKKGKQQFFIK</sequence>
<protein>
    <submittedName>
        <fullName evidence="1">Uncharacterized protein</fullName>
    </submittedName>
</protein>
<name>A0A6C0H3H6_9ZZZZ</name>
<dbReference type="AlphaFoldDB" id="A0A6C0H3H6"/>
<accession>A0A6C0H3H6</accession>
<evidence type="ECO:0000313" key="1">
    <source>
        <dbReference type="EMBL" id="QHT75094.1"/>
    </source>
</evidence>
<reference evidence="1" key="1">
    <citation type="journal article" date="2020" name="Nature">
        <title>Giant virus diversity and host interactions through global metagenomics.</title>
        <authorList>
            <person name="Schulz F."/>
            <person name="Roux S."/>
            <person name="Paez-Espino D."/>
            <person name="Jungbluth S."/>
            <person name="Walsh D.A."/>
            <person name="Denef V.J."/>
            <person name="McMahon K.D."/>
            <person name="Konstantinidis K.T."/>
            <person name="Eloe-Fadrosh E.A."/>
            <person name="Kyrpides N.C."/>
            <person name="Woyke T."/>
        </authorList>
    </citation>
    <scope>NUCLEOTIDE SEQUENCE</scope>
    <source>
        <strain evidence="1">GVMAG-M-3300023179-63</strain>
    </source>
</reference>
<dbReference type="EMBL" id="MN739863">
    <property type="protein sequence ID" value="QHT75094.1"/>
    <property type="molecule type" value="Genomic_DNA"/>
</dbReference>
<organism evidence="1">
    <name type="scientific">viral metagenome</name>
    <dbReference type="NCBI Taxonomy" id="1070528"/>
    <lineage>
        <taxon>unclassified sequences</taxon>
        <taxon>metagenomes</taxon>
        <taxon>organismal metagenomes</taxon>
    </lineage>
</organism>
<proteinExistence type="predicted"/>